<protein>
    <submittedName>
        <fullName evidence="1">Nuclear transport factor 2 family protein</fullName>
    </submittedName>
</protein>
<sequence length="130" mass="15111">MYAFDLSLQYRIAVRDRDFDKVLAIFTPDAEIITPLKGTCDVKSYHLWLFKTVKKSTVKVKNVFQALNGDISIAVQSDYEWLMHDDQLIHFGGMSVFEFTPDKRHIRKMTTFYDTSLVRPQMIKTGLLAQ</sequence>
<reference evidence="1" key="1">
    <citation type="submission" date="2021-01" db="EMBL/GenBank/DDBJ databases">
        <title>Genome sequence of strain Noviherbaspirillum sp. DKR-6.</title>
        <authorList>
            <person name="Chaudhary D.K."/>
        </authorList>
    </citation>
    <scope>NUCLEOTIDE SEQUENCE</scope>
    <source>
        <strain evidence="1">DKR-6</strain>
    </source>
</reference>
<gene>
    <name evidence="1" type="ORF">JJB74_11350</name>
</gene>
<comment type="caution">
    <text evidence="1">The sequence shown here is derived from an EMBL/GenBank/DDBJ whole genome shotgun (WGS) entry which is preliminary data.</text>
</comment>
<dbReference type="SUPFAM" id="SSF54427">
    <property type="entry name" value="NTF2-like"/>
    <property type="match status" value="1"/>
</dbReference>
<keyword evidence="2" id="KW-1185">Reference proteome</keyword>
<organism evidence="1 2">
    <name type="scientific">Noviherbaspirillum pedocola</name>
    <dbReference type="NCBI Taxonomy" id="2801341"/>
    <lineage>
        <taxon>Bacteria</taxon>
        <taxon>Pseudomonadati</taxon>
        <taxon>Pseudomonadota</taxon>
        <taxon>Betaproteobacteria</taxon>
        <taxon>Burkholderiales</taxon>
        <taxon>Oxalobacteraceae</taxon>
        <taxon>Noviherbaspirillum</taxon>
    </lineage>
</organism>
<dbReference type="InterPro" id="IPR032710">
    <property type="entry name" value="NTF2-like_dom_sf"/>
</dbReference>
<name>A0A934W771_9BURK</name>
<dbReference type="Gene3D" id="3.10.450.50">
    <property type="match status" value="1"/>
</dbReference>
<dbReference type="EMBL" id="JAEPBG010000004">
    <property type="protein sequence ID" value="MBK4735208.1"/>
    <property type="molecule type" value="Genomic_DNA"/>
</dbReference>
<accession>A0A934W771</accession>
<evidence type="ECO:0000313" key="2">
    <source>
        <dbReference type="Proteomes" id="UP000622890"/>
    </source>
</evidence>
<dbReference type="Proteomes" id="UP000622890">
    <property type="component" value="Unassembled WGS sequence"/>
</dbReference>
<proteinExistence type="predicted"/>
<dbReference type="RefSeq" id="WP_200591988.1">
    <property type="nucleotide sequence ID" value="NZ_JAEPBG010000004.1"/>
</dbReference>
<evidence type="ECO:0000313" key="1">
    <source>
        <dbReference type="EMBL" id="MBK4735208.1"/>
    </source>
</evidence>
<dbReference type="AlphaFoldDB" id="A0A934W771"/>